<feature type="domain" description="PAS" evidence="15">
    <location>
        <begin position="3"/>
        <end position="40"/>
    </location>
</feature>
<keyword evidence="4 12" id="KW-0808">Transferase</keyword>
<dbReference type="Proteomes" id="UP000271031">
    <property type="component" value="Unassembled WGS sequence"/>
</dbReference>
<dbReference type="SUPFAM" id="SSF55785">
    <property type="entry name" value="PYP-like sensor domain (PAS domain)"/>
    <property type="match status" value="1"/>
</dbReference>
<feature type="domain" description="Histidine kinase" evidence="14">
    <location>
        <begin position="147"/>
        <end position="336"/>
    </location>
</feature>
<comment type="subcellular location">
    <subcellularLocation>
        <location evidence="2">Cell membrane</location>
        <topology evidence="2">Multi-pass membrane protein</topology>
    </subcellularLocation>
</comment>
<evidence type="ECO:0000256" key="5">
    <source>
        <dbReference type="ARBA" id="ARBA00022692"/>
    </source>
</evidence>
<accession>A0A3M8DTF0</accession>
<dbReference type="PANTHER" id="PTHR24421">
    <property type="entry name" value="NITRATE/NITRITE SENSOR PROTEIN NARX-RELATED"/>
    <property type="match status" value="1"/>
</dbReference>
<dbReference type="InterPro" id="IPR036890">
    <property type="entry name" value="HATPase_C_sf"/>
</dbReference>
<dbReference type="Pfam" id="PF13188">
    <property type="entry name" value="PAS_8"/>
    <property type="match status" value="1"/>
</dbReference>
<dbReference type="GO" id="GO:0005886">
    <property type="term" value="C:plasma membrane"/>
    <property type="evidence" value="ECO:0007669"/>
    <property type="project" value="UniProtKB-SubCell"/>
</dbReference>
<evidence type="ECO:0000256" key="6">
    <source>
        <dbReference type="ARBA" id="ARBA00022741"/>
    </source>
</evidence>
<keyword evidence="9" id="KW-1133">Transmembrane helix</keyword>
<dbReference type="EMBL" id="RHHQ01000005">
    <property type="protein sequence ID" value="RNB91438.1"/>
    <property type="molecule type" value="Genomic_DNA"/>
</dbReference>
<evidence type="ECO:0000256" key="13">
    <source>
        <dbReference type="PIRSR" id="PIRSR037432-51"/>
    </source>
</evidence>
<keyword evidence="7 12" id="KW-0418">Kinase</keyword>
<keyword evidence="13" id="KW-0597">Phosphoprotein</keyword>
<dbReference type="PROSITE" id="PS50112">
    <property type="entry name" value="PAS"/>
    <property type="match status" value="1"/>
</dbReference>
<dbReference type="GO" id="GO:0000155">
    <property type="term" value="F:phosphorelay sensor kinase activity"/>
    <property type="evidence" value="ECO:0007669"/>
    <property type="project" value="InterPro"/>
</dbReference>
<evidence type="ECO:0000313" key="16">
    <source>
        <dbReference type="EMBL" id="RNB91438.1"/>
    </source>
</evidence>
<dbReference type="EC" id="2.7.13.3" evidence="12"/>
<dbReference type="InterPro" id="IPR035965">
    <property type="entry name" value="PAS-like_dom_sf"/>
</dbReference>
<name>A0A3M8DTF0_9BACL</name>
<protein>
    <recommendedName>
        <fullName evidence="12">Sensor histidine kinase</fullName>
        <ecNumber evidence="12">2.7.13.3</ecNumber>
    </recommendedName>
</protein>
<keyword evidence="6 12" id="KW-0547">Nucleotide-binding</keyword>
<dbReference type="CDD" id="cd16917">
    <property type="entry name" value="HATPase_UhpB-NarQ-NarX-like"/>
    <property type="match status" value="1"/>
</dbReference>
<dbReference type="GO" id="GO:0046983">
    <property type="term" value="F:protein dimerization activity"/>
    <property type="evidence" value="ECO:0007669"/>
    <property type="project" value="InterPro"/>
</dbReference>
<organism evidence="16 17">
    <name type="scientific">Brevibacillus fluminis</name>
    <dbReference type="NCBI Taxonomy" id="511487"/>
    <lineage>
        <taxon>Bacteria</taxon>
        <taxon>Bacillati</taxon>
        <taxon>Bacillota</taxon>
        <taxon>Bacilli</taxon>
        <taxon>Bacillales</taxon>
        <taxon>Paenibacillaceae</taxon>
        <taxon>Brevibacillus</taxon>
    </lineage>
</organism>
<dbReference type="InterPro" id="IPR011712">
    <property type="entry name" value="Sig_transdc_His_kin_sub3_dim/P"/>
</dbReference>
<dbReference type="GO" id="GO:0005506">
    <property type="term" value="F:iron ion binding"/>
    <property type="evidence" value="ECO:0007669"/>
    <property type="project" value="InterPro"/>
</dbReference>
<reference evidence="16 17" key="1">
    <citation type="submission" date="2018-10" db="EMBL/GenBank/DDBJ databases">
        <title>Phylogenomics of Brevibacillus.</title>
        <authorList>
            <person name="Dunlap C."/>
        </authorList>
    </citation>
    <scope>NUCLEOTIDE SEQUENCE [LARGE SCALE GENOMIC DNA]</scope>
    <source>
        <strain evidence="16 17">JCM 15716</strain>
    </source>
</reference>
<comment type="PTM">
    <text evidence="13">Autophosphorylated.</text>
</comment>
<keyword evidence="8 12" id="KW-0067">ATP-binding</keyword>
<dbReference type="OrthoDB" id="9760839at2"/>
<dbReference type="CDD" id="cd00130">
    <property type="entry name" value="PAS"/>
    <property type="match status" value="1"/>
</dbReference>
<evidence type="ECO:0000256" key="11">
    <source>
        <dbReference type="ARBA" id="ARBA00023136"/>
    </source>
</evidence>
<evidence type="ECO:0000256" key="3">
    <source>
        <dbReference type="ARBA" id="ARBA00022475"/>
    </source>
</evidence>
<dbReference type="InterPro" id="IPR005467">
    <property type="entry name" value="His_kinase_dom"/>
</dbReference>
<evidence type="ECO:0000256" key="10">
    <source>
        <dbReference type="ARBA" id="ARBA00023012"/>
    </source>
</evidence>
<evidence type="ECO:0000259" key="14">
    <source>
        <dbReference type="PROSITE" id="PS50109"/>
    </source>
</evidence>
<dbReference type="InterPro" id="IPR000014">
    <property type="entry name" value="PAS"/>
</dbReference>
<comment type="catalytic activity">
    <reaction evidence="1 12">
        <text>ATP + protein L-histidine = ADP + protein N-phospho-L-histidine.</text>
        <dbReference type="EC" id="2.7.13.3"/>
    </reaction>
</comment>
<dbReference type="InterPro" id="IPR017203">
    <property type="entry name" value="Sig_transdc_His_kinase_NreB"/>
</dbReference>
<dbReference type="GO" id="GO:0005737">
    <property type="term" value="C:cytoplasm"/>
    <property type="evidence" value="ECO:0007669"/>
    <property type="project" value="InterPro"/>
</dbReference>
<dbReference type="SMART" id="SM00387">
    <property type="entry name" value="HATPase_c"/>
    <property type="match status" value="1"/>
</dbReference>
<dbReference type="PIRSF" id="PIRSF037432">
    <property type="entry name" value="STHK_NreB"/>
    <property type="match status" value="1"/>
</dbReference>
<dbReference type="GO" id="GO:0005524">
    <property type="term" value="F:ATP binding"/>
    <property type="evidence" value="ECO:0007669"/>
    <property type="project" value="UniProtKB-KW"/>
</dbReference>
<evidence type="ECO:0000259" key="15">
    <source>
        <dbReference type="PROSITE" id="PS50112"/>
    </source>
</evidence>
<dbReference type="RefSeq" id="WP_122916830.1">
    <property type="nucleotide sequence ID" value="NZ_RHHQ01000005.1"/>
</dbReference>
<proteinExistence type="predicted"/>
<dbReference type="Gene3D" id="3.30.565.10">
    <property type="entry name" value="Histidine kinase-like ATPase, C-terminal domain"/>
    <property type="match status" value="1"/>
</dbReference>
<keyword evidence="10 12" id="KW-0902">Two-component regulatory system</keyword>
<evidence type="ECO:0000256" key="12">
    <source>
        <dbReference type="PIRNR" id="PIRNR037432"/>
    </source>
</evidence>
<sequence>MQQKDYLKQVFDHLQDGIIIFDKERTILAINPSAEKLTGWHLGGAVPYCSFCQTREVPPGEERCYLVAKREVPYFLSSMPTYEGHYIDVEMSTAVMYENEEQHQQEVLLVLKDMTVKKKEEEARISKLLLHKTLEAQENEHKRLAQELHDSVGQSLYSISVGLQAIQAQIDRDEAFKSYMGEIVHELDKVVNDVKLYSLQLRPHSLDQLGLVPTISNLIHNLNKTHAANIRFIQNMDSLRLKPLLEINLYRVTQEALHNALKYSKADEIEVFLSWEDEGLTLAVRDRGVGFSREAIQEGLGLKHMEERVSHMNGQLTIHSILGEGTEIIVTVQEREGFDSDPRSFG</sequence>
<dbReference type="Gene3D" id="3.30.450.20">
    <property type="entry name" value="PAS domain"/>
    <property type="match status" value="1"/>
</dbReference>
<dbReference type="InterPro" id="IPR003594">
    <property type="entry name" value="HATPase_dom"/>
</dbReference>
<evidence type="ECO:0000256" key="4">
    <source>
        <dbReference type="ARBA" id="ARBA00022679"/>
    </source>
</evidence>
<keyword evidence="5" id="KW-0812">Transmembrane</keyword>
<keyword evidence="17" id="KW-1185">Reference proteome</keyword>
<evidence type="ECO:0000256" key="1">
    <source>
        <dbReference type="ARBA" id="ARBA00000085"/>
    </source>
</evidence>
<dbReference type="Pfam" id="PF02518">
    <property type="entry name" value="HATPase_c"/>
    <property type="match status" value="1"/>
</dbReference>
<evidence type="ECO:0000313" key="17">
    <source>
        <dbReference type="Proteomes" id="UP000271031"/>
    </source>
</evidence>
<dbReference type="PANTHER" id="PTHR24421:SF37">
    <property type="entry name" value="SENSOR HISTIDINE KINASE NARS"/>
    <property type="match status" value="1"/>
</dbReference>
<evidence type="ECO:0000256" key="8">
    <source>
        <dbReference type="ARBA" id="ARBA00022840"/>
    </source>
</evidence>
<dbReference type="PROSITE" id="PS50109">
    <property type="entry name" value="HIS_KIN"/>
    <property type="match status" value="1"/>
</dbReference>
<evidence type="ECO:0000256" key="7">
    <source>
        <dbReference type="ARBA" id="ARBA00022777"/>
    </source>
</evidence>
<dbReference type="SUPFAM" id="SSF55874">
    <property type="entry name" value="ATPase domain of HSP90 chaperone/DNA topoisomerase II/histidine kinase"/>
    <property type="match status" value="1"/>
</dbReference>
<keyword evidence="3" id="KW-1003">Cell membrane</keyword>
<keyword evidence="11" id="KW-0472">Membrane</keyword>
<evidence type="ECO:0000256" key="2">
    <source>
        <dbReference type="ARBA" id="ARBA00004651"/>
    </source>
</evidence>
<comment type="caution">
    <text evidence="16">The sequence shown here is derived from an EMBL/GenBank/DDBJ whole genome shotgun (WGS) entry which is preliminary data.</text>
</comment>
<feature type="modified residue" description="Phosphohistidine; by autocatalysis" evidence="13">
    <location>
        <position position="149"/>
    </location>
</feature>
<dbReference type="NCBIfam" id="TIGR00229">
    <property type="entry name" value="sensory_box"/>
    <property type="match status" value="1"/>
</dbReference>
<evidence type="ECO:0000256" key="9">
    <source>
        <dbReference type="ARBA" id="ARBA00022989"/>
    </source>
</evidence>
<dbReference type="AlphaFoldDB" id="A0A3M8DTF0"/>
<gene>
    <name evidence="16" type="ORF">EDM56_05200</name>
</gene>
<dbReference type="Gene3D" id="1.20.5.1930">
    <property type="match status" value="1"/>
</dbReference>
<dbReference type="InterPro" id="IPR050482">
    <property type="entry name" value="Sensor_HK_TwoCompSys"/>
</dbReference>
<dbReference type="Pfam" id="PF07730">
    <property type="entry name" value="HisKA_3"/>
    <property type="match status" value="1"/>
</dbReference>